<dbReference type="GO" id="GO:0003714">
    <property type="term" value="F:transcription corepressor activity"/>
    <property type="evidence" value="ECO:0007669"/>
    <property type="project" value="TreeGrafter"/>
</dbReference>
<evidence type="ECO:0000313" key="9">
    <source>
        <dbReference type="EMBL" id="CAI8036811.1"/>
    </source>
</evidence>
<dbReference type="GO" id="GO:0005634">
    <property type="term" value="C:nucleus"/>
    <property type="evidence" value="ECO:0007669"/>
    <property type="project" value="UniProtKB-SubCell"/>
</dbReference>
<dbReference type="Gene3D" id="3.90.228.10">
    <property type="match status" value="1"/>
</dbReference>
<dbReference type="SUPFAM" id="SSF52949">
    <property type="entry name" value="Macro domain-like"/>
    <property type="match status" value="2"/>
</dbReference>
<comment type="subcellular location">
    <subcellularLocation>
        <location evidence="1">Nucleus</location>
    </subcellularLocation>
</comment>
<keyword evidence="3 6" id="KW-0808">Transferase</keyword>
<dbReference type="Proteomes" id="UP001174909">
    <property type="component" value="Unassembled WGS sequence"/>
</dbReference>
<dbReference type="InterPro" id="IPR043472">
    <property type="entry name" value="Macro_dom-like"/>
</dbReference>
<dbReference type="SMART" id="SM00506">
    <property type="entry name" value="A1pp"/>
    <property type="match status" value="2"/>
</dbReference>
<dbReference type="EC" id="2.4.2.-" evidence="6"/>
<gene>
    <name evidence="9" type="ORF">GBAR_LOCUS20624</name>
</gene>
<evidence type="ECO:0000256" key="6">
    <source>
        <dbReference type="RuleBase" id="RU362114"/>
    </source>
</evidence>
<dbReference type="InterPro" id="IPR012317">
    <property type="entry name" value="Poly(ADP-ribose)pol_cat_dom"/>
</dbReference>
<name>A0AA35SXH4_GEOBA</name>
<reference evidence="9" key="1">
    <citation type="submission" date="2023-03" db="EMBL/GenBank/DDBJ databases">
        <authorList>
            <person name="Steffen K."/>
            <person name="Cardenas P."/>
        </authorList>
    </citation>
    <scope>NUCLEOTIDE SEQUENCE</scope>
</reference>
<dbReference type="PROSITE" id="PS51059">
    <property type="entry name" value="PARP_CATALYTIC"/>
    <property type="match status" value="1"/>
</dbReference>
<evidence type="ECO:0000256" key="5">
    <source>
        <dbReference type="ARBA" id="ARBA00023242"/>
    </source>
</evidence>
<keyword evidence="10" id="KW-1185">Reference proteome</keyword>
<feature type="domain" description="Macro" evidence="8">
    <location>
        <begin position="19"/>
        <end position="202"/>
    </location>
</feature>
<dbReference type="Pfam" id="PF01661">
    <property type="entry name" value="Macro"/>
    <property type="match status" value="2"/>
</dbReference>
<keyword evidence="5" id="KW-0539">Nucleus</keyword>
<dbReference type="FunFam" id="3.90.228.10:FF:000008">
    <property type="entry name" value="Poly [ADP-ribose] polymerase"/>
    <property type="match status" value="1"/>
</dbReference>
<evidence type="ECO:0000256" key="4">
    <source>
        <dbReference type="ARBA" id="ARBA00023027"/>
    </source>
</evidence>
<dbReference type="InterPro" id="IPR052056">
    <property type="entry name" value="Mono-ARTD/PARP"/>
</dbReference>
<dbReference type="GO" id="GO:0003950">
    <property type="term" value="F:NAD+ poly-ADP-ribosyltransferase activity"/>
    <property type="evidence" value="ECO:0007669"/>
    <property type="project" value="UniProtKB-UniRule"/>
</dbReference>
<feature type="domain" description="Macro" evidence="8">
    <location>
        <begin position="242"/>
        <end position="415"/>
    </location>
</feature>
<proteinExistence type="predicted"/>
<dbReference type="Pfam" id="PF00644">
    <property type="entry name" value="PARP"/>
    <property type="match status" value="1"/>
</dbReference>
<keyword evidence="4 6" id="KW-0520">NAD</keyword>
<evidence type="ECO:0000313" key="10">
    <source>
        <dbReference type="Proteomes" id="UP001174909"/>
    </source>
</evidence>
<dbReference type="GO" id="GO:0005737">
    <property type="term" value="C:cytoplasm"/>
    <property type="evidence" value="ECO:0007669"/>
    <property type="project" value="TreeGrafter"/>
</dbReference>
<dbReference type="PANTHER" id="PTHR14453:SF67">
    <property type="entry name" value="POLY [ADP-RIBOSE] POLYMERASE"/>
    <property type="match status" value="1"/>
</dbReference>
<dbReference type="PANTHER" id="PTHR14453">
    <property type="entry name" value="PARP/ZINC FINGER CCCH TYPE DOMAIN CONTAINING PROTEIN"/>
    <property type="match status" value="1"/>
</dbReference>
<keyword evidence="2 6" id="KW-0328">Glycosyltransferase</keyword>
<evidence type="ECO:0000259" key="7">
    <source>
        <dbReference type="PROSITE" id="PS51059"/>
    </source>
</evidence>
<dbReference type="SUPFAM" id="SSF56399">
    <property type="entry name" value="ADP-ribosylation"/>
    <property type="match status" value="1"/>
</dbReference>
<dbReference type="Gene3D" id="3.40.220.10">
    <property type="entry name" value="Leucine Aminopeptidase, subunit E, domain 1"/>
    <property type="match status" value="2"/>
</dbReference>
<dbReference type="InterPro" id="IPR002589">
    <property type="entry name" value="Macro_dom"/>
</dbReference>
<feature type="domain" description="PARP catalytic" evidence="7">
    <location>
        <begin position="599"/>
        <end position="795"/>
    </location>
</feature>
<evidence type="ECO:0000256" key="3">
    <source>
        <dbReference type="ARBA" id="ARBA00022679"/>
    </source>
</evidence>
<evidence type="ECO:0000256" key="1">
    <source>
        <dbReference type="ARBA" id="ARBA00004123"/>
    </source>
</evidence>
<protein>
    <recommendedName>
        <fullName evidence="6">Poly [ADP-ribose] polymerase</fullName>
        <shortName evidence="6">PARP</shortName>
        <ecNumber evidence="6">2.4.2.-</ecNumber>
    </recommendedName>
</protein>
<dbReference type="AlphaFoldDB" id="A0AA35SXH4"/>
<dbReference type="GO" id="GO:0010629">
    <property type="term" value="P:negative regulation of gene expression"/>
    <property type="evidence" value="ECO:0007669"/>
    <property type="project" value="TreeGrafter"/>
</dbReference>
<evidence type="ECO:0000256" key="2">
    <source>
        <dbReference type="ARBA" id="ARBA00022676"/>
    </source>
</evidence>
<dbReference type="PROSITE" id="PS51154">
    <property type="entry name" value="MACRO"/>
    <property type="match status" value="2"/>
</dbReference>
<comment type="caution">
    <text evidence="9">The sequence shown here is derived from an EMBL/GenBank/DDBJ whole genome shotgun (WGS) entry which is preliminary data.</text>
</comment>
<organism evidence="9 10">
    <name type="scientific">Geodia barretti</name>
    <name type="common">Barrett's horny sponge</name>
    <dbReference type="NCBI Taxonomy" id="519541"/>
    <lineage>
        <taxon>Eukaryota</taxon>
        <taxon>Metazoa</taxon>
        <taxon>Porifera</taxon>
        <taxon>Demospongiae</taxon>
        <taxon>Heteroscleromorpha</taxon>
        <taxon>Tetractinellida</taxon>
        <taxon>Astrophorina</taxon>
        <taxon>Geodiidae</taxon>
        <taxon>Geodia</taxon>
    </lineage>
</organism>
<dbReference type="CDD" id="cd01439">
    <property type="entry name" value="TCCD_inducible_PARP_like"/>
    <property type="match status" value="1"/>
</dbReference>
<evidence type="ECO:0000259" key="8">
    <source>
        <dbReference type="PROSITE" id="PS51154"/>
    </source>
</evidence>
<dbReference type="InterPro" id="IPR037197">
    <property type="entry name" value="WWE_dom_sf"/>
</dbReference>
<dbReference type="EMBL" id="CASHTH010002897">
    <property type="protein sequence ID" value="CAI8036811.1"/>
    <property type="molecule type" value="Genomic_DNA"/>
</dbReference>
<accession>A0AA35SXH4</accession>
<dbReference type="Gene3D" id="3.30.720.50">
    <property type="match status" value="1"/>
</dbReference>
<sequence>MPVPQQTYVEEGEEKEEQFEQIKAGSSRLSCVSIKEGGLLDAKAKMYVNSTNGKMDLSGGAVAQAVSRAAGPTLQAECTKKAPLAAGEIAVTDPGNMQCKCIIHINCPGYNKSSSQSEEMLRTIMNKCMSECETRQVSTIAFPAIGTGNLGFPVATSAHVMVDEICNYLQKNKCKSLSTVYVMIYKDSAMHRTFSDELENRKRSELVPMKKKKRWLFRGRRAASPDIAPPTELTSGGAVKLTSSHSLDFGNGVSMEILKGDITQESTNVIVNTTNENMVLDSGVGLALAKKAGKSLQDACNALNPADKKGLRDGKVIETKAGNLQCKHVIHVMFRKDTFVQVVTSCIEKARELKHNSISFPAIGTGQEKYPADSAARDMIQGMRQCKTGSKVNVRIVLFQEEVYSKFVEVLAGDLQPSPLPPPPLPVVGSACKPKTRPTTYETTKVKTSIVDYEIVILGETQAHVDAAEKSLRDLIGKEFKTEKIVDKKIGLLRESQVKALQRDACSMHLIFRIDRKSNTIEFEGKATGVYEMKINIKDALSQVERAEALMKTVQWKRQDSTTGTSYDPLMNLEIEDNSNKLSHTFKDDIMAYPEDWDPMTDPTTNKVVSLRVFVLAPTSKGYKFALGEFDRTMKSKYSTIVKIERIQNPVLYRQYSAKKKHLDSHNPSGLQNERWLFHGTKEASITLINKTNFNRSYRGQNGTAYGQGCYFARDASYSNGYASPDALGQKYMYVVRLLTGQFTTGSTAMIVAPPKDPSDKAVLFDSVVNNTATPTIFVVFYDADAYPEYLITYI</sequence>